<dbReference type="InterPro" id="IPR019752">
    <property type="entry name" value="Pyrv/ketoisovalerate_OxRed_cat"/>
</dbReference>
<dbReference type="PANTHER" id="PTHR42730">
    <property type="entry name" value="2-OXOGLUTARATE SYNTHASE SUBUNIT KORC"/>
    <property type="match status" value="1"/>
</dbReference>
<evidence type="ECO:0000256" key="1">
    <source>
        <dbReference type="ARBA" id="ARBA00023002"/>
    </source>
</evidence>
<dbReference type="SUPFAM" id="SSF53323">
    <property type="entry name" value="Pyruvate-ferredoxin oxidoreductase, PFOR, domain III"/>
    <property type="match status" value="1"/>
</dbReference>
<evidence type="ECO:0000259" key="2">
    <source>
        <dbReference type="Pfam" id="PF01558"/>
    </source>
</evidence>
<gene>
    <name evidence="3" type="ORF">J2Z79_001482</name>
</gene>
<organism evidence="3 4">
    <name type="scientific">Symbiobacterium terraclitae</name>
    <dbReference type="NCBI Taxonomy" id="557451"/>
    <lineage>
        <taxon>Bacteria</taxon>
        <taxon>Bacillati</taxon>
        <taxon>Bacillota</taxon>
        <taxon>Clostridia</taxon>
        <taxon>Eubacteriales</taxon>
        <taxon>Symbiobacteriaceae</taxon>
        <taxon>Symbiobacterium</taxon>
    </lineage>
</organism>
<dbReference type="InterPro" id="IPR052554">
    <property type="entry name" value="2-oxoglutarate_synth_KorC"/>
</dbReference>
<dbReference type="Gene3D" id="3.40.920.10">
    <property type="entry name" value="Pyruvate-ferredoxin oxidoreductase, PFOR, domain III"/>
    <property type="match status" value="1"/>
</dbReference>
<dbReference type="Pfam" id="PF01558">
    <property type="entry name" value="POR"/>
    <property type="match status" value="1"/>
</dbReference>
<dbReference type="InterPro" id="IPR002869">
    <property type="entry name" value="Pyrv_flavodox_OxRed_cen"/>
</dbReference>
<keyword evidence="1 3" id="KW-0560">Oxidoreductase</keyword>
<feature type="domain" description="Pyruvate/ketoisovalerate oxidoreductase catalytic" evidence="2">
    <location>
        <begin position="12"/>
        <end position="175"/>
    </location>
</feature>
<protein>
    <submittedName>
        <fullName evidence="3">2-oxoglutarate ferredoxin oxidoreductase subunit gamma</fullName>
        <ecNumber evidence="3">1.2.7.3</ecNumber>
    </submittedName>
</protein>
<sequence length="184" mass="19394">MYVHEILIAGFGGQGVLTAGQLLAYAGNLERQHVSWVPAYGPEQRGGTANCSVVISDQPVACPMVSEPTACIVMNQPSLEKFERTVKPGGTLVVNTSLCTTPATRTDITVVPVPATDLAIQLGNARYANMVALGALLAVVPLVQVESILTVLPKVMGEDKARFVPVNREALAAGIMEARKVLTV</sequence>
<evidence type="ECO:0000313" key="3">
    <source>
        <dbReference type="EMBL" id="MBP2018083.1"/>
    </source>
</evidence>
<dbReference type="PANTHER" id="PTHR42730:SF1">
    <property type="entry name" value="2-OXOGLUTARATE SYNTHASE SUBUNIT KORC"/>
    <property type="match status" value="1"/>
</dbReference>
<evidence type="ECO:0000313" key="4">
    <source>
        <dbReference type="Proteomes" id="UP001519289"/>
    </source>
</evidence>
<name>A0ABS4JRC5_9FIRM</name>
<reference evidence="3 4" key="1">
    <citation type="submission" date="2021-03" db="EMBL/GenBank/DDBJ databases">
        <title>Genomic Encyclopedia of Type Strains, Phase IV (KMG-IV): sequencing the most valuable type-strain genomes for metagenomic binning, comparative biology and taxonomic classification.</title>
        <authorList>
            <person name="Goeker M."/>
        </authorList>
    </citation>
    <scope>NUCLEOTIDE SEQUENCE [LARGE SCALE GENOMIC DNA]</scope>
    <source>
        <strain evidence="3 4">DSM 27138</strain>
    </source>
</reference>
<accession>A0ABS4JRC5</accession>
<proteinExistence type="predicted"/>
<dbReference type="EMBL" id="JAGGLG010000009">
    <property type="protein sequence ID" value="MBP2018083.1"/>
    <property type="molecule type" value="Genomic_DNA"/>
</dbReference>
<dbReference type="GO" id="GO:0047553">
    <property type="term" value="F:2-oxoglutarate synthase activity"/>
    <property type="evidence" value="ECO:0007669"/>
    <property type="project" value="UniProtKB-EC"/>
</dbReference>
<dbReference type="Proteomes" id="UP001519289">
    <property type="component" value="Unassembled WGS sequence"/>
</dbReference>
<dbReference type="EC" id="1.2.7.3" evidence="3"/>
<dbReference type="RefSeq" id="WP_209466217.1">
    <property type="nucleotide sequence ID" value="NZ_JAGGLG010000009.1"/>
</dbReference>
<keyword evidence="4" id="KW-1185">Reference proteome</keyword>
<dbReference type="NCBIfam" id="TIGR02175">
    <property type="entry name" value="PorC_KorC"/>
    <property type="match status" value="1"/>
</dbReference>
<dbReference type="InterPro" id="IPR011894">
    <property type="entry name" value="PorC_KorC"/>
</dbReference>
<comment type="caution">
    <text evidence="3">The sequence shown here is derived from an EMBL/GenBank/DDBJ whole genome shotgun (WGS) entry which is preliminary data.</text>
</comment>